<reference evidence="2" key="1">
    <citation type="submission" date="2018-01" db="EMBL/GenBank/DDBJ databases">
        <authorList>
            <person name="Mao J.F."/>
        </authorList>
    </citation>
    <scope>NUCLEOTIDE SEQUENCE</scope>
    <source>
        <strain evidence="2">Huo1</strain>
        <tissue evidence="2">Leaf</tissue>
    </source>
</reference>
<feature type="compositionally biased region" description="Polar residues" evidence="1">
    <location>
        <begin position="24"/>
        <end position="45"/>
    </location>
</feature>
<name>A0A8X8ZTC1_SALSN</name>
<comment type="caution">
    <text evidence="2">The sequence shown here is derived from an EMBL/GenBank/DDBJ whole genome shotgun (WGS) entry which is preliminary data.</text>
</comment>
<sequence>MMQHRYFLTMNEQDGSNRTKTSESCDYTIPSNLETPTSGHSTSSRPIGRDKAKRKGKGKIEREKLDKPSMKMYQKMLIKLLEKEHLSPEDQDIKRKLTEILFGK</sequence>
<evidence type="ECO:0000313" key="3">
    <source>
        <dbReference type="Proteomes" id="UP000298416"/>
    </source>
</evidence>
<organism evidence="2">
    <name type="scientific">Salvia splendens</name>
    <name type="common">Scarlet sage</name>
    <dbReference type="NCBI Taxonomy" id="180675"/>
    <lineage>
        <taxon>Eukaryota</taxon>
        <taxon>Viridiplantae</taxon>
        <taxon>Streptophyta</taxon>
        <taxon>Embryophyta</taxon>
        <taxon>Tracheophyta</taxon>
        <taxon>Spermatophyta</taxon>
        <taxon>Magnoliopsida</taxon>
        <taxon>eudicotyledons</taxon>
        <taxon>Gunneridae</taxon>
        <taxon>Pentapetalae</taxon>
        <taxon>asterids</taxon>
        <taxon>lamiids</taxon>
        <taxon>Lamiales</taxon>
        <taxon>Lamiaceae</taxon>
        <taxon>Nepetoideae</taxon>
        <taxon>Mentheae</taxon>
        <taxon>Salviinae</taxon>
        <taxon>Salvia</taxon>
        <taxon>Salvia subgen. Calosphace</taxon>
        <taxon>core Calosphace</taxon>
    </lineage>
</organism>
<accession>A0A8X8ZTC1</accession>
<protein>
    <submittedName>
        <fullName evidence="2">Uncharacterized protein</fullName>
    </submittedName>
</protein>
<dbReference type="EMBL" id="PNBA02000008">
    <property type="protein sequence ID" value="KAG6416173.1"/>
    <property type="molecule type" value="Genomic_DNA"/>
</dbReference>
<keyword evidence="3" id="KW-1185">Reference proteome</keyword>
<feature type="compositionally biased region" description="Basic and acidic residues" evidence="1">
    <location>
        <begin position="58"/>
        <end position="68"/>
    </location>
</feature>
<dbReference type="Proteomes" id="UP000298416">
    <property type="component" value="Unassembled WGS sequence"/>
</dbReference>
<proteinExistence type="predicted"/>
<feature type="region of interest" description="Disordered" evidence="1">
    <location>
        <begin position="1"/>
        <end position="68"/>
    </location>
</feature>
<evidence type="ECO:0000256" key="1">
    <source>
        <dbReference type="SAM" id="MobiDB-lite"/>
    </source>
</evidence>
<evidence type="ECO:0000313" key="2">
    <source>
        <dbReference type="EMBL" id="KAG6416173.1"/>
    </source>
</evidence>
<gene>
    <name evidence="2" type="ORF">SASPL_123597</name>
</gene>
<reference evidence="2" key="2">
    <citation type="submission" date="2020-08" db="EMBL/GenBank/DDBJ databases">
        <title>Plant Genome Project.</title>
        <authorList>
            <person name="Zhang R.-G."/>
        </authorList>
    </citation>
    <scope>NUCLEOTIDE SEQUENCE</scope>
    <source>
        <strain evidence="2">Huo1</strain>
        <tissue evidence="2">Leaf</tissue>
    </source>
</reference>
<dbReference type="AlphaFoldDB" id="A0A8X8ZTC1"/>